<name>A0A1W7RAZ5_9SCOR</name>
<sequence>MLLLYPFCLYVLVIFDTKGISSDKAADSDLKLLHIISRHGARNPDFFYPKDPHRNYNFIGGLSQLTNLGKLQQYTLGQFLKERYRNFLTSNPKEVYARSSNIDRTMESAMALLAGLYPPESDWIWNKDLKWQPIPVHSVPGKDDSLLNYRPDCPAVQREYKKLKRSEIMQAYNRDNQDFFQFLSEETGMDLNEWHGLIRINSILEIERQNNLSMPHWATNDVIERLRFNAALSLSFLYGNTALQRLRGGPLIAEMINNMQRKLNGSLENRKIFVYTTHDIILAAVMSALGIYNNQLPPFSATMITELHSHGNENFLRIFYLNSTTPENYQQEPHLLQIPGCPSDCPLEAFVNLTKRVVPVDWKKECL</sequence>
<reference evidence="9" key="1">
    <citation type="submission" date="2016-11" db="EMBL/GenBank/DDBJ databases">
        <title>Venom-gland transcriptomics and venom proteomics of the black-back scorpion (Hadrurus spadix) reveal detectability challenges and an unexplored realm of animal toxin diversity.</title>
        <authorList>
            <person name="Rokyta D.R."/>
            <person name="Ward M.J."/>
        </authorList>
    </citation>
    <scope>NUCLEOTIDE SEQUENCE</scope>
    <source>
        <tissue evidence="9">Venom gland</tissue>
    </source>
</reference>
<evidence type="ECO:0000256" key="5">
    <source>
        <dbReference type="ARBA" id="ARBA00022801"/>
    </source>
</evidence>
<keyword evidence="6" id="KW-1015">Disulfide bond</keyword>
<keyword evidence="5" id="KW-0378">Hydrolase</keyword>
<dbReference type="Pfam" id="PF00328">
    <property type="entry name" value="His_Phos_2"/>
    <property type="match status" value="1"/>
</dbReference>
<dbReference type="SUPFAM" id="SSF53254">
    <property type="entry name" value="Phosphoglycerate mutase-like"/>
    <property type="match status" value="1"/>
</dbReference>
<comment type="similarity">
    <text evidence="2">Belongs to the histidine acid phosphatase family.</text>
</comment>
<keyword evidence="4 8" id="KW-0732">Signal</keyword>
<dbReference type="Gene3D" id="3.40.50.1240">
    <property type="entry name" value="Phosphoglycerate mutase-like"/>
    <property type="match status" value="1"/>
</dbReference>
<dbReference type="InterPro" id="IPR000560">
    <property type="entry name" value="His_Pase_clade-2"/>
</dbReference>
<dbReference type="InterPro" id="IPR050645">
    <property type="entry name" value="Histidine_acid_phosphatase"/>
</dbReference>
<accession>A0A1W7RAZ5</accession>
<dbReference type="InterPro" id="IPR033379">
    <property type="entry name" value="Acid_Pase_AS"/>
</dbReference>
<feature type="signal peptide" evidence="8">
    <location>
        <begin position="1"/>
        <end position="22"/>
    </location>
</feature>
<dbReference type="InterPro" id="IPR029033">
    <property type="entry name" value="His_PPase_superfam"/>
</dbReference>
<evidence type="ECO:0000256" key="8">
    <source>
        <dbReference type="SAM" id="SignalP"/>
    </source>
</evidence>
<evidence type="ECO:0000256" key="7">
    <source>
        <dbReference type="ARBA" id="ARBA00023180"/>
    </source>
</evidence>
<protein>
    <recommendedName>
        <fullName evidence="3">acid phosphatase</fullName>
        <ecNumber evidence="3">3.1.3.2</ecNumber>
    </recommendedName>
</protein>
<evidence type="ECO:0000256" key="1">
    <source>
        <dbReference type="ARBA" id="ARBA00000032"/>
    </source>
</evidence>
<comment type="catalytic activity">
    <reaction evidence="1">
        <text>a phosphate monoester + H2O = an alcohol + phosphate</text>
        <dbReference type="Rhea" id="RHEA:15017"/>
        <dbReference type="ChEBI" id="CHEBI:15377"/>
        <dbReference type="ChEBI" id="CHEBI:30879"/>
        <dbReference type="ChEBI" id="CHEBI:43474"/>
        <dbReference type="ChEBI" id="CHEBI:67140"/>
        <dbReference type="EC" id="3.1.3.2"/>
    </reaction>
</comment>
<evidence type="ECO:0000313" key="9">
    <source>
        <dbReference type="EMBL" id="JAV48310.1"/>
    </source>
</evidence>
<dbReference type="AlphaFoldDB" id="A0A1W7RAZ5"/>
<dbReference type="EC" id="3.1.3.2" evidence="3"/>
<evidence type="ECO:0000256" key="6">
    <source>
        <dbReference type="ARBA" id="ARBA00023157"/>
    </source>
</evidence>
<dbReference type="PROSITE" id="PS00616">
    <property type="entry name" value="HIS_ACID_PHOSPHAT_1"/>
    <property type="match status" value="1"/>
</dbReference>
<evidence type="ECO:0000256" key="3">
    <source>
        <dbReference type="ARBA" id="ARBA00012646"/>
    </source>
</evidence>
<dbReference type="PANTHER" id="PTHR11567">
    <property type="entry name" value="ACID PHOSPHATASE-RELATED"/>
    <property type="match status" value="1"/>
</dbReference>
<feature type="chain" id="PRO_5012416285" description="acid phosphatase" evidence="8">
    <location>
        <begin position="23"/>
        <end position="367"/>
    </location>
</feature>
<dbReference type="GO" id="GO:0003993">
    <property type="term" value="F:acid phosphatase activity"/>
    <property type="evidence" value="ECO:0007669"/>
    <property type="project" value="UniProtKB-EC"/>
</dbReference>
<evidence type="ECO:0000256" key="2">
    <source>
        <dbReference type="ARBA" id="ARBA00005375"/>
    </source>
</evidence>
<dbReference type="EMBL" id="GFAH01000079">
    <property type="protein sequence ID" value="JAV48310.1"/>
    <property type="molecule type" value="Transcribed_RNA"/>
</dbReference>
<keyword evidence="7" id="KW-0325">Glycoprotein</keyword>
<dbReference type="PANTHER" id="PTHR11567:SF211">
    <property type="entry name" value="PROSTATIC ACID PHOSPHATASE"/>
    <property type="match status" value="1"/>
</dbReference>
<proteinExistence type="inferred from homology"/>
<dbReference type="CDD" id="cd07061">
    <property type="entry name" value="HP_HAP_like"/>
    <property type="match status" value="1"/>
</dbReference>
<evidence type="ECO:0000256" key="4">
    <source>
        <dbReference type="ARBA" id="ARBA00022729"/>
    </source>
</evidence>
<organism evidence="9">
    <name type="scientific">Hadrurus spadix</name>
    <dbReference type="NCBI Taxonomy" id="141984"/>
    <lineage>
        <taxon>Eukaryota</taxon>
        <taxon>Metazoa</taxon>
        <taxon>Ecdysozoa</taxon>
        <taxon>Arthropoda</taxon>
        <taxon>Chelicerata</taxon>
        <taxon>Arachnida</taxon>
        <taxon>Scorpiones</taxon>
        <taxon>Iurida</taxon>
        <taxon>Iuroidea</taxon>
        <taxon>Hadrurus</taxon>
    </lineage>
</organism>